<evidence type="ECO:0000313" key="2">
    <source>
        <dbReference type="EMBL" id="CCE70134.1"/>
    </source>
</evidence>
<dbReference type="OrthoDB" id="102052at2157"/>
<name>Q9V0Q1_PYRAB</name>
<protein>
    <submittedName>
        <fullName evidence="1">Uncharacterized protein</fullName>
    </submittedName>
</protein>
<dbReference type="HOGENOM" id="CLU_155678_0_0_2"/>
<reference evidence="1" key="3">
    <citation type="journal article" date="2001" name="Genome Res.">
        <title>Genome evolution at the genus level: comparison of three complete genomes of hyperthermophilic archaea.</title>
        <authorList>
            <person name="Lecompte O."/>
            <person name="Ripp R."/>
            <person name="Puzos-Barbe V."/>
            <person name="Duprat S."/>
            <person name="Heilig R."/>
            <person name="Dietrich J."/>
            <person name="Thierry J.C."/>
            <person name="Poch O."/>
        </authorList>
    </citation>
    <scope>NUCLEOTIDE SEQUENCE</scope>
    <source>
        <strain evidence="1">Orsay</strain>
    </source>
</reference>
<keyword evidence="3" id="KW-1185">Reference proteome</keyword>
<dbReference type="EMBL" id="AJ248285">
    <property type="protein sequence ID" value="CAB49652.1"/>
    <property type="molecule type" value="Genomic_DNA"/>
</dbReference>
<dbReference type="KEGG" id="pab:PAB0504"/>
<gene>
    <name evidence="1" type="ordered locus">PAB0504</name>
</gene>
<proteinExistence type="predicted"/>
<dbReference type="eggNOG" id="arCOG03817">
    <property type="taxonomic scope" value="Archaea"/>
</dbReference>
<accession>Q9V0Q1</accession>
<reference evidence="1 3" key="4">
    <citation type="journal article" date="2003" name="Mol. Microbiol.">
        <title>An integrated analysis of the genome of the hyperthermophilic archaeon Pyrococcus abyssi.</title>
        <authorList>
            <person name="Cohen G."/>
            <person name="Barbe V."/>
            <person name="Flament D."/>
            <person name="Galperin M."/>
            <person name="Heilig R."/>
            <person name="Ripp R."/>
            <person name="Lecompte O."/>
            <person name="Prieur D."/>
            <person name="Poch O."/>
            <person name="Quellerou J."/>
            <person name="Thierry J.C."/>
            <person name="Van der Oost J."/>
            <person name="Weissenbach J."/>
            <person name="Zivanovic Y."/>
            <person name="Forterre P."/>
        </authorList>
    </citation>
    <scope>NUCLEOTIDE SEQUENCE [LARGE SCALE GENOMIC DNA]</scope>
    <source>
        <strain evidence="3">GE5 / Orsay</strain>
        <strain evidence="1">Orsay</strain>
    </source>
</reference>
<organism evidence="1 3">
    <name type="scientific">Pyrococcus abyssi (strain GE5 / Orsay)</name>
    <dbReference type="NCBI Taxonomy" id="272844"/>
    <lineage>
        <taxon>Archaea</taxon>
        <taxon>Methanobacteriati</taxon>
        <taxon>Methanobacteriota</taxon>
        <taxon>Thermococci</taxon>
        <taxon>Thermococcales</taxon>
        <taxon>Thermococcaceae</taxon>
        <taxon>Pyrococcus</taxon>
    </lineage>
</organism>
<dbReference type="PATRIC" id="fig|272844.11.peg.778"/>
<dbReference type="Proteomes" id="UP000000810">
    <property type="component" value="Chromosome"/>
</dbReference>
<reference evidence="1" key="1">
    <citation type="submission" date="1999-07" db="EMBL/GenBank/DDBJ databases">
        <authorList>
            <person name="Genoscope"/>
        </authorList>
    </citation>
    <scope>NUCLEOTIDE SEQUENCE</scope>
    <source>
        <strain evidence="1">Orsay</strain>
    </source>
</reference>
<reference evidence="2 4" key="5">
    <citation type="journal article" date="2012" name="Curr. Microbiol.">
        <title>Re-annotation of two hyperthermophilic archaea Pyrococcus abyssi GE5 and Pyrococcus furiosus DSM 3638.</title>
        <authorList>
            <person name="Gao J."/>
            <person name="Wang J."/>
        </authorList>
    </citation>
    <scope>GENOME REANNOTATION</scope>
    <source>
        <strain evidence="2">GE5</strain>
        <strain evidence="4">GE5 / Orsay</strain>
    </source>
</reference>
<evidence type="ECO:0000313" key="4">
    <source>
        <dbReference type="Proteomes" id="UP000009139"/>
    </source>
</evidence>
<dbReference type="EMBL" id="HE613800">
    <property type="protein sequence ID" value="CCE70134.1"/>
    <property type="molecule type" value="Genomic_DNA"/>
</dbReference>
<dbReference type="PIR" id="C75117">
    <property type="entry name" value="C75117"/>
</dbReference>
<dbReference type="Proteomes" id="UP000009139">
    <property type="component" value="Chromosome"/>
</dbReference>
<evidence type="ECO:0000313" key="1">
    <source>
        <dbReference type="EMBL" id="CAB49652.1"/>
    </source>
</evidence>
<reference evidence="1" key="2">
    <citation type="journal article" date="2000" name="J. Mol. Biol.">
        <title>Archaeal homologs of eukaryotic methylation guide small nucleolar RNAs: lessons from the Pyrococcus genomes.</title>
        <authorList>
            <person name="Gaspin C."/>
            <person name="Cavaille J."/>
            <person name="Erauso G."/>
        </authorList>
    </citation>
    <scope>NUCLEOTIDE SEQUENCE</scope>
    <source>
        <strain evidence="1">Orsay</strain>
    </source>
</reference>
<dbReference type="RefSeq" id="WP_010867860.1">
    <property type="nucleotide sequence ID" value="NC_000868.1"/>
</dbReference>
<sequence>MKVTFRKSRFARITVEIPTNAVEVCEELGFSLEEVLKKLFLEGNFDFEIHSEEEVMQLEMKIRDTERKLYELEGSWSSLKFKLFQVYSDNRNLAIQISGLVSENKRLRKFLNLPSRDFRDVEELIRYYLNL</sequence>
<dbReference type="AlphaFoldDB" id="Q9V0Q1"/>
<evidence type="ECO:0000313" key="3">
    <source>
        <dbReference type="Proteomes" id="UP000000810"/>
    </source>
</evidence>
<dbReference type="STRING" id="272844.PAB0504"/>